<keyword evidence="1" id="KW-0812">Transmembrane</keyword>
<dbReference type="EMBL" id="GBEZ01022658">
    <property type="protein sequence ID" value="JAC64189.1"/>
    <property type="molecule type" value="Transcribed_RNA"/>
</dbReference>
<sequence length="31" mass="3651">MACSSPFFWCNCAPWLMICTLCVRALRTRRN</sequence>
<accession>A0A061R0F7</accession>
<protein>
    <submittedName>
        <fullName evidence="2">Uncharacterized protein</fullName>
    </submittedName>
</protein>
<reference evidence="2" key="1">
    <citation type="submission" date="2014-05" db="EMBL/GenBank/DDBJ databases">
        <title>The transcriptome of the halophilic microalga Tetraselmis sp. GSL018 isolated from the Great Salt Lake, Utah.</title>
        <authorList>
            <person name="Jinkerson R.E."/>
            <person name="D'Adamo S."/>
            <person name="Posewitz M.C."/>
        </authorList>
    </citation>
    <scope>NUCLEOTIDE SEQUENCE</scope>
    <source>
        <strain evidence="2">GSL018</strain>
    </source>
</reference>
<proteinExistence type="predicted"/>
<gene>
    <name evidence="2" type="ORF">TSPGSL018_18868</name>
</gene>
<feature type="transmembrane region" description="Helical" evidence="1">
    <location>
        <begin position="6"/>
        <end position="26"/>
    </location>
</feature>
<organism evidence="2">
    <name type="scientific">Tetraselmis sp. GSL018</name>
    <dbReference type="NCBI Taxonomy" id="582737"/>
    <lineage>
        <taxon>Eukaryota</taxon>
        <taxon>Viridiplantae</taxon>
        <taxon>Chlorophyta</taxon>
        <taxon>core chlorophytes</taxon>
        <taxon>Chlorodendrophyceae</taxon>
        <taxon>Chlorodendrales</taxon>
        <taxon>Chlorodendraceae</taxon>
        <taxon>Tetraselmis</taxon>
    </lineage>
</organism>
<name>A0A061R0F7_9CHLO</name>
<evidence type="ECO:0000313" key="2">
    <source>
        <dbReference type="EMBL" id="JAC64189.1"/>
    </source>
</evidence>
<keyword evidence="1" id="KW-0472">Membrane</keyword>
<keyword evidence="1" id="KW-1133">Transmembrane helix</keyword>
<dbReference type="AlphaFoldDB" id="A0A061R0F7"/>
<evidence type="ECO:0000256" key="1">
    <source>
        <dbReference type="SAM" id="Phobius"/>
    </source>
</evidence>